<sequence length="321" mass="32777">MPCGDLDIAARSLPPACPHQDSHSLAAATASHESSPLVARDSRRGSASHETKPPRSSGCASGHSDSVRELLPDTRSSSCVVRRANSSVFPAPRTAAFGPAAPSRSLPASPVGSASAGESSSQPREASAEISPVERSLFNFVRFVVSLAVPPEVLLQATAALSPSAAASRPPSRVSPASAGSQAAEEPVRFSSWCCNSPQDACSSASGAEPREERPALSPGPPGGVAECVSSFFSFERSCCGDSTVVESSASCPPRGRDHLCALSSVMSSLFSPSSSACAGQEGESAERKPADSLFLPSGGRARGSREGAIDGEQRDARGRG</sequence>
<feature type="region of interest" description="Disordered" evidence="1">
    <location>
        <begin position="271"/>
        <end position="321"/>
    </location>
</feature>
<protein>
    <submittedName>
        <fullName evidence="2">Uncharacterized protein</fullName>
    </submittedName>
</protein>
<organism evidence="2 3">
    <name type="scientific">Besnoitia besnoiti</name>
    <name type="common">Apicomplexan protozoan</name>
    <dbReference type="NCBI Taxonomy" id="94643"/>
    <lineage>
        <taxon>Eukaryota</taxon>
        <taxon>Sar</taxon>
        <taxon>Alveolata</taxon>
        <taxon>Apicomplexa</taxon>
        <taxon>Conoidasida</taxon>
        <taxon>Coccidia</taxon>
        <taxon>Eucoccidiorida</taxon>
        <taxon>Eimeriorina</taxon>
        <taxon>Sarcocystidae</taxon>
        <taxon>Besnoitia</taxon>
    </lineage>
</organism>
<dbReference type="KEGG" id="bbes:BESB_005560"/>
<evidence type="ECO:0000313" key="2">
    <source>
        <dbReference type="EMBL" id="PFH38215.1"/>
    </source>
</evidence>
<feature type="compositionally biased region" description="Basic and acidic residues" evidence="1">
    <location>
        <begin position="40"/>
        <end position="53"/>
    </location>
</feature>
<feature type="region of interest" description="Disordered" evidence="1">
    <location>
        <begin position="14"/>
        <end position="128"/>
    </location>
</feature>
<proteinExistence type="predicted"/>
<reference evidence="2 3" key="1">
    <citation type="submission" date="2017-09" db="EMBL/GenBank/DDBJ databases">
        <title>Genome sequencing of Besnoitia besnoiti strain Bb-Ger1.</title>
        <authorList>
            <person name="Schares G."/>
            <person name="Venepally P."/>
            <person name="Lorenzi H.A."/>
        </authorList>
    </citation>
    <scope>NUCLEOTIDE SEQUENCE [LARGE SCALE GENOMIC DNA]</scope>
    <source>
        <strain evidence="2 3">Bb-Ger1</strain>
    </source>
</reference>
<feature type="compositionally biased region" description="Polar residues" evidence="1">
    <location>
        <begin position="74"/>
        <end position="88"/>
    </location>
</feature>
<dbReference type="VEuPathDB" id="ToxoDB:BESB_005560"/>
<dbReference type="Proteomes" id="UP000224006">
    <property type="component" value="Chromosome I"/>
</dbReference>
<dbReference type="EMBL" id="NWUJ01000001">
    <property type="protein sequence ID" value="PFH38215.1"/>
    <property type="molecule type" value="Genomic_DNA"/>
</dbReference>
<evidence type="ECO:0000256" key="1">
    <source>
        <dbReference type="SAM" id="MobiDB-lite"/>
    </source>
</evidence>
<evidence type="ECO:0000313" key="3">
    <source>
        <dbReference type="Proteomes" id="UP000224006"/>
    </source>
</evidence>
<feature type="compositionally biased region" description="Low complexity" evidence="1">
    <location>
        <begin position="99"/>
        <end position="110"/>
    </location>
</feature>
<gene>
    <name evidence="2" type="ORF">BESB_005560</name>
</gene>
<accession>A0A2A9MJS0</accession>
<feature type="compositionally biased region" description="Basic and acidic residues" evidence="1">
    <location>
        <begin position="304"/>
        <end position="321"/>
    </location>
</feature>
<name>A0A2A9MJS0_BESBE</name>
<feature type="region of interest" description="Disordered" evidence="1">
    <location>
        <begin position="162"/>
        <end position="181"/>
    </location>
</feature>
<dbReference type="RefSeq" id="XP_029222224.1">
    <property type="nucleotide sequence ID" value="XM_029359311.1"/>
</dbReference>
<dbReference type="GeneID" id="40305619"/>
<keyword evidence="3" id="KW-1185">Reference proteome</keyword>
<dbReference type="AlphaFoldDB" id="A0A2A9MJS0"/>
<comment type="caution">
    <text evidence="2">The sequence shown here is derived from an EMBL/GenBank/DDBJ whole genome shotgun (WGS) entry which is preliminary data.</text>
</comment>